<evidence type="ECO:0000313" key="2">
    <source>
        <dbReference type="Proteomes" id="UP000002007"/>
    </source>
</evidence>
<dbReference type="Proteomes" id="UP000002007">
    <property type="component" value="Chromosome"/>
</dbReference>
<dbReference type="GO" id="GO:0016887">
    <property type="term" value="F:ATP hydrolysis activity"/>
    <property type="evidence" value="ECO:0007669"/>
    <property type="project" value="TreeGrafter"/>
</dbReference>
<dbReference type="KEGG" id="rsa:RSal33209_2756"/>
<dbReference type="InterPro" id="IPR027417">
    <property type="entry name" value="P-loop_NTPase"/>
</dbReference>
<dbReference type="SUPFAM" id="SSF52540">
    <property type="entry name" value="P-loop containing nucleoside triphosphate hydrolases"/>
    <property type="match status" value="1"/>
</dbReference>
<dbReference type="GO" id="GO:0051782">
    <property type="term" value="P:negative regulation of cell division"/>
    <property type="evidence" value="ECO:0007669"/>
    <property type="project" value="TreeGrafter"/>
</dbReference>
<name>A9WTG0_RENSM</name>
<dbReference type="RefSeq" id="WP_012246136.1">
    <property type="nucleotide sequence ID" value="NC_010168.1"/>
</dbReference>
<dbReference type="PANTHER" id="PTHR43384:SF11">
    <property type="entry name" value="SEPTUM SITE DETERMINING PROTEIN"/>
    <property type="match status" value="1"/>
</dbReference>
<accession>A9WTG0</accession>
<organism evidence="1 2">
    <name type="scientific">Renibacterium salmoninarum (strain ATCC 33209 / DSM 20767 / JCM 11484 / NBRC 15589 / NCIMB 2235)</name>
    <dbReference type="NCBI Taxonomy" id="288705"/>
    <lineage>
        <taxon>Bacteria</taxon>
        <taxon>Bacillati</taxon>
        <taxon>Actinomycetota</taxon>
        <taxon>Actinomycetes</taxon>
        <taxon>Micrococcales</taxon>
        <taxon>Micrococcaceae</taxon>
        <taxon>Renibacterium</taxon>
    </lineage>
</organism>
<dbReference type="AlphaFoldDB" id="A9WTG0"/>
<protein>
    <submittedName>
        <fullName evidence="1">Uncharacterized protein</fullName>
    </submittedName>
</protein>
<dbReference type="GO" id="GO:0005524">
    <property type="term" value="F:ATP binding"/>
    <property type="evidence" value="ECO:0007669"/>
    <property type="project" value="TreeGrafter"/>
</dbReference>
<dbReference type="HOGENOM" id="CLU_042654_2_0_11"/>
<dbReference type="eggNOG" id="COG0455">
    <property type="taxonomic scope" value="Bacteria"/>
</dbReference>
<proteinExistence type="predicted"/>
<dbReference type="EMBL" id="CP000910">
    <property type="protein sequence ID" value="ABY24481.1"/>
    <property type="molecule type" value="Genomic_DNA"/>
</dbReference>
<dbReference type="Gene3D" id="3.40.50.300">
    <property type="entry name" value="P-loop containing nucleotide triphosphate hydrolases"/>
    <property type="match status" value="1"/>
</dbReference>
<evidence type="ECO:0000313" key="1">
    <source>
        <dbReference type="EMBL" id="ABY24481.1"/>
    </source>
</evidence>
<sequence length="362" mass="38181">MNLFTGSTNQPNWLPAGPALVCVLEIAGQLYEHVATAVAVAGAQLVHQVPPETAVAAVLIGPDVLMDRRKVAEILSHQSCPLILVGHSLAESALWANAARELIHHVVSLPEGTAWLAEFLNTLQDRTERGSVVAVIGGCGGAGASTAAGLLALKASREKIRTLLVDADPWGFGLEGALSSDPVEGLQRHELSQSVGVLNSQQFSAALPEIAHCSVLGFGRAAQAAQQLNPALVIEVLEAARRAFELIVIDVGRMVKSLETFCESADQVLCLVPAAVPAMLSVHRMLPMVPRSTKLVVRRPAPEGLDAELIAESLGLPLVGEMPKLRGVSTAAAQGRLSDCASNRELGKLFSQTLSTLKDVRR</sequence>
<dbReference type="NCBIfam" id="TIGR03815">
    <property type="entry name" value="CpaE_hom_Actino"/>
    <property type="match status" value="1"/>
</dbReference>
<reference evidence="2" key="1">
    <citation type="journal article" date="2008" name="J. Bacteriol.">
        <title>Genome sequence of the fish pathogen Renibacterium salmoninarum suggests reductive evolution away from an environmental Arthrobacter ancestor.</title>
        <authorList>
            <person name="Wiens G.D."/>
            <person name="Rockey D.D."/>
            <person name="Wu Z."/>
            <person name="Chang J."/>
            <person name="Levy R."/>
            <person name="Crane S."/>
            <person name="Chen D.S."/>
            <person name="Capri G.R."/>
            <person name="Burnett J.R."/>
            <person name="Sudheesh P.S."/>
            <person name="Schipma M.J."/>
            <person name="Burd H."/>
            <person name="Bhattacharyya A."/>
            <person name="Rhodes L.D."/>
            <person name="Kaul R."/>
            <person name="Strom M.S."/>
        </authorList>
    </citation>
    <scope>NUCLEOTIDE SEQUENCE [LARGE SCALE GENOMIC DNA]</scope>
    <source>
        <strain evidence="2">ATCC 33209 / DSM 20767 / JCM 11484 / NBRC 15589 / NCIMB 2235</strain>
    </source>
</reference>
<dbReference type="InterPro" id="IPR022521">
    <property type="entry name" value="Rv3660c"/>
</dbReference>
<gene>
    <name evidence="1" type="ordered locus">RSal33209_2756</name>
</gene>
<dbReference type="InterPro" id="IPR050625">
    <property type="entry name" value="ParA/MinD_ATPase"/>
</dbReference>
<dbReference type="STRING" id="288705.RSal33209_2756"/>
<keyword evidence="2" id="KW-1185">Reference proteome</keyword>
<dbReference type="GO" id="GO:0005829">
    <property type="term" value="C:cytosol"/>
    <property type="evidence" value="ECO:0007669"/>
    <property type="project" value="TreeGrafter"/>
</dbReference>
<dbReference type="GO" id="GO:0009898">
    <property type="term" value="C:cytoplasmic side of plasma membrane"/>
    <property type="evidence" value="ECO:0007669"/>
    <property type="project" value="TreeGrafter"/>
</dbReference>
<dbReference type="PANTHER" id="PTHR43384">
    <property type="entry name" value="SEPTUM SITE-DETERMINING PROTEIN MIND HOMOLOG, CHLOROPLASTIC-RELATED"/>
    <property type="match status" value="1"/>
</dbReference>